<evidence type="ECO:0000313" key="2">
    <source>
        <dbReference type="Proteomes" id="UP000615446"/>
    </source>
</evidence>
<dbReference type="Proteomes" id="UP000615446">
    <property type="component" value="Unassembled WGS sequence"/>
</dbReference>
<name>A0A8H3R043_9GLOM</name>
<accession>A0A8H3R043</accession>
<dbReference type="EMBL" id="BLAL01000268">
    <property type="protein sequence ID" value="GES98421.1"/>
    <property type="molecule type" value="Genomic_DNA"/>
</dbReference>
<evidence type="ECO:0000313" key="1">
    <source>
        <dbReference type="EMBL" id="GES98421.1"/>
    </source>
</evidence>
<comment type="caution">
    <text evidence="1">The sequence shown here is derived from an EMBL/GenBank/DDBJ whole genome shotgun (WGS) entry which is preliminary data.</text>
</comment>
<dbReference type="AlphaFoldDB" id="A0A8H3R043"/>
<gene>
    <name evidence="1" type="ORF">RCL2_002497000</name>
</gene>
<proteinExistence type="predicted"/>
<sequence length="69" mass="7868">MRAEGLDFGDKKIGERDGNVLLLKEAEDKRPNRFWIVLSESVYIMICELIGDTNRVDKTAKVSAVVEER</sequence>
<protein>
    <submittedName>
        <fullName evidence="1">Uncharacterized protein</fullName>
    </submittedName>
</protein>
<organism evidence="1 2">
    <name type="scientific">Rhizophagus clarus</name>
    <dbReference type="NCBI Taxonomy" id="94130"/>
    <lineage>
        <taxon>Eukaryota</taxon>
        <taxon>Fungi</taxon>
        <taxon>Fungi incertae sedis</taxon>
        <taxon>Mucoromycota</taxon>
        <taxon>Glomeromycotina</taxon>
        <taxon>Glomeromycetes</taxon>
        <taxon>Glomerales</taxon>
        <taxon>Glomeraceae</taxon>
        <taxon>Rhizophagus</taxon>
    </lineage>
</organism>
<reference evidence="1" key="1">
    <citation type="submission" date="2019-10" db="EMBL/GenBank/DDBJ databases">
        <title>Conservation and host-specific expression of non-tandemly repeated heterogenous ribosome RNA gene in arbuscular mycorrhizal fungi.</title>
        <authorList>
            <person name="Maeda T."/>
            <person name="Kobayashi Y."/>
            <person name="Nakagawa T."/>
            <person name="Ezawa T."/>
            <person name="Yamaguchi K."/>
            <person name="Bino T."/>
            <person name="Nishimoto Y."/>
            <person name="Shigenobu S."/>
            <person name="Kawaguchi M."/>
        </authorList>
    </citation>
    <scope>NUCLEOTIDE SEQUENCE</scope>
    <source>
        <strain evidence="1">HR1</strain>
    </source>
</reference>